<protein>
    <submittedName>
        <fullName evidence="2">Uncharacterized protein</fullName>
    </submittedName>
</protein>
<evidence type="ECO:0000313" key="2">
    <source>
        <dbReference type="EMBL" id="UVF18455.1"/>
    </source>
</evidence>
<keyword evidence="1" id="KW-0175">Coiled coil</keyword>
<reference evidence="2" key="1">
    <citation type="submission" date="2022-08" db="EMBL/GenBank/DDBJ databases">
        <title>Microvirga terrae sp. nov., isolated from soil.</title>
        <authorList>
            <person name="Kim K.H."/>
            <person name="Seo Y.L."/>
            <person name="Kim J.M."/>
            <person name="Lee J.K."/>
            <person name="Han D.M."/>
            <person name="Jeon C.O."/>
        </authorList>
    </citation>
    <scope>NUCLEOTIDE SEQUENCE</scope>
    <source>
        <strain evidence="2">R24</strain>
    </source>
</reference>
<dbReference type="RefSeq" id="WP_173947949.1">
    <property type="nucleotide sequence ID" value="NZ_CP102845.1"/>
</dbReference>
<organism evidence="2 3">
    <name type="scientific">Microvirga terrae</name>
    <dbReference type="NCBI Taxonomy" id="2740529"/>
    <lineage>
        <taxon>Bacteria</taxon>
        <taxon>Pseudomonadati</taxon>
        <taxon>Pseudomonadota</taxon>
        <taxon>Alphaproteobacteria</taxon>
        <taxon>Hyphomicrobiales</taxon>
        <taxon>Methylobacteriaceae</taxon>
        <taxon>Microvirga</taxon>
    </lineage>
</organism>
<name>A0ABY5RMJ4_9HYPH</name>
<evidence type="ECO:0000256" key="1">
    <source>
        <dbReference type="SAM" id="Coils"/>
    </source>
</evidence>
<accession>A0ABY5RMJ4</accession>
<proteinExistence type="predicted"/>
<dbReference type="Proteomes" id="UP001017257">
    <property type="component" value="Chromosome"/>
</dbReference>
<evidence type="ECO:0000313" key="3">
    <source>
        <dbReference type="Proteomes" id="UP001017257"/>
    </source>
</evidence>
<gene>
    <name evidence="2" type="ORF">HPT29_018455</name>
</gene>
<dbReference type="EMBL" id="CP102845">
    <property type="protein sequence ID" value="UVF18455.1"/>
    <property type="molecule type" value="Genomic_DNA"/>
</dbReference>
<feature type="coiled-coil region" evidence="1">
    <location>
        <begin position="53"/>
        <end position="87"/>
    </location>
</feature>
<sequence length="88" mass="9522">MQGAAPVAFGIAAALHNTIEATRAERAAWKAEILQGLSEQKAADAVARLGYALAEAHHREADLREELAAMRLRALRAEGQLARLARQH</sequence>
<keyword evidence="3" id="KW-1185">Reference proteome</keyword>